<dbReference type="OrthoDB" id="9771846at2"/>
<sequence length="334" mass="36851">MTQPSTPATMLAVIVNYRTADLVIDCLESLVAEVAAVPGLSVCVVDNASNDGSDERIAAAIASNGWHGWATSIAAPTNGGFAAGNNVAIRPALASANPPDLCWLLNPDTRVQPGATAAILDFFTDHPAVGIAGTALVEEDGSPWHYAFRFHSVLSELERGARLGPVSRLLSHRAVLRPMGDRIQPVDWVSGASMIVRRGVFEMIGLMDERYFLYYEETDFCRRAARAGWPTCYLPQATVMHIAGQSTGLTGPRPALHRVPDYWFESRRRYFLRHHGRAYAALADAAWLAGHVGWRLRRWLFRRPDPDPPRLIRDFLRHSAVFPRAAGMRAARIF</sequence>
<evidence type="ECO:0000313" key="1">
    <source>
        <dbReference type="EMBL" id="MBB5729692.1"/>
    </source>
</evidence>
<dbReference type="Proteomes" id="UP000546701">
    <property type="component" value="Unassembled WGS sequence"/>
</dbReference>
<dbReference type="CDD" id="cd04186">
    <property type="entry name" value="GT_2_like_c"/>
    <property type="match status" value="1"/>
</dbReference>
<dbReference type="InterPro" id="IPR029044">
    <property type="entry name" value="Nucleotide-diphossugar_trans"/>
</dbReference>
<dbReference type="SUPFAM" id="SSF53448">
    <property type="entry name" value="Nucleotide-diphospho-sugar transferases"/>
    <property type="match status" value="1"/>
</dbReference>
<dbReference type="PANTHER" id="PTHR43179:SF7">
    <property type="entry name" value="RHAMNOSYLTRANSFERASE WBBL"/>
    <property type="match status" value="1"/>
</dbReference>
<gene>
    <name evidence="1" type="ORF">FHS99_002188</name>
</gene>
<dbReference type="AlphaFoldDB" id="A0A7W9F1P2"/>
<accession>A0A7W9F1P2</accession>
<keyword evidence="2" id="KW-1185">Reference proteome</keyword>
<dbReference type="PANTHER" id="PTHR43179">
    <property type="entry name" value="RHAMNOSYLTRANSFERASE WBBL"/>
    <property type="match status" value="1"/>
</dbReference>
<protein>
    <recommendedName>
        <fullName evidence="3">Glycosyltransferase family 2 protein</fullName>
    </recommendedName>
</protein>
<dbReference type="RefSeq" id="WP_157176131.1">
    <property type="nucleotide sequence ID" value="NZ_BMJP01000003.1"/>
</dbReference>
<proteinExistence type="predicted"/>
<evidence type="ECO:0008006" key="3">
    <source>
        <dbReference type="Google" id="ProtNLM"/>
    </source>
</evidence>
<reference evidence="1 2" key="1">
    <citation type="submission" date="2020-08" db="EMBL/GenBank/DDBJ databases">
        <title>Genomic Encyclopedia of Type Strains, Phase IV (KMG-IV): sequencing the most valuable type-strain genomes for metagenomic binning, comparative biology and taxonomic classification.</title>
        <authorList>
            <person name="Goeker M."/>
        </authorList>
    </citation>
    <scope>NUCLEOTIDE SEQUENCE [LARGE SCALE GENOMIC DNA]</scope>
    <source>
        <strain evidence="1 2">DSM 103336</strain>
    </source>
</reference>
<comment type="caution">
    <text evidence="1">The sequence shown here is derived from an EMBL/GenBank/DDBJ whole genome shotgun (WGS) entry which is preliminary data.</text>
</comment>
<dbReference type="Pfam" id="PF13641">
    <property type="entry name" value="Glyco_tranf_2_3"/>
    <property type="match status" value="1"/>
</dbReference>
<name>A0A7W9F1P2_9SPHN</name>
<evidence type="ECO:0000313" key="2">
    <source>
        <dbReference type="Proteomes" id="UP000546701"/>
    </source>
</evidence>
<dbReference type="EMBL" id="JACIJR010000005">
    <property type="protein sequence ID" value="MBB5729692.1"/>
    <property type="molecule type" value="Genomic_DNA"/>
</dbReference>
<dbReference type="Gene3D" id="3.90.550.10">
    <property type="entry name" value="Spore Coat Polysaccharide Biosynthesis Protein SpsA, Chain A"/>
    <property type="match status" value="1"/>
</dbReference>
<organism evidence="1 2">
    <name type="scientific">Sphingomonas prati</name>
    <dbReference type="NCBI Taxonomy" id="1843237"/>
    <lineage>
        <taxon>Bacteria</taxon>
        <taxon>Pseudomonadati</taxon>
        <taxon>Pseudomonadota</taxon>
        <taxon>Alphaproteobacteria</taxon>
        <taxon>Sphingomonadales</taxon>
        <taxon>Sphingomonadaceae</taxon>
        <taxon>Sphingomonas</taxon>
    </lineage>
</organism>